<dbReference type="InterPro" id="IPR053136">
    <property type="entry name" value="UTP_pyrophosphatase-like"/>
</dbReference>
<feature type="domain" description="YgjP-like metallopeptidase" evidence="1">
    <location>
        <begin position="23"/>
        <end position="218"/>
    </location>
</feature>
<organism evidence="2 3">
    <name type="scientific">Carboxylicivirga linearis</name>
    <dbReference type="NCBI Taxonomy" id="1628157"/>
    <lineage>
        <taxon>Bacteria</taxon>
        <taxon>Pseudomonadati</taxon>
        <taxon>Bacteroidota</taxon>
        <taxon>Bacteroidia</taxon>
        <taxon>Marinilabiliales</taxon>
        <taxon>Marinilabiliaceae</taxon>
        <taxon>Carboxylicivirga</taxon>
    </lineage>
</organism>
<name>A0ABS5JU16_9BACT</name>
<dbReference type="Proteomes" id="UP000708576">
    <property type="component" value="Unassembled WGS sequence"/>
</dbReference>
<proteinExistence type="predicted"/>
<dbReference type="EMBL" id="JAGUCO010000004">
    <property type="protein sequence ID" value="MBS2098377.1"/>
    <property type="molecule type" value="Genomic_DNA"/>
</dbReference>
<protein>
    <submittedName>
        <fullName evidence="2">M48 family metallopeptidase</fullName>
    </submittedName>
</protein>
<evidence type="ECO:0000313" key="3">
    <source>
        <dbReference type="Proteomes" id="UP000708576"/>
    </source>
</evidence>
<dbReference type="InterPro" id="IPR002725">
    <property type="entry name" value="YgjP-like_metallopeptidase"/>
</dbReference>
<evidence type="ECO:0000259" key="1">
    <source>
        <dbReference type="Pfam" id="PF01863"/>
    </source>
</evidence>
<comment type="caution">
    <text evidence="2">The sequence shown here is derived from an EMBL/GenBank/DDBJ whole genome shotgun (WGS) entry which is preliminary data.</text>
</comment>
<evidence type="ECO:0000313" key="2">
    <source>
        <dbReference type="EMBL" id="MBS2098377.1"/>
    </source>
</evidence>
<sequence length="240" mass="27847">MKEAVVEIPELGQVTIRQSAKAKRISIKLKPFKGVTLVVPVGADIRDGIGFLKEKKDWIQANLKKLEEKEGRLTIFDENTEFKSRSFALQISKHTNSNVRLHLNKGILHIYYPEDVPVTHPGIQENIRYGIEEALRLEAKRFLPRRLAELAEKHSIQYNNVTIKNLKSRWGSCSGRDNINLNLHLMRLPDELIDYVILHELCHVHEKNHGPHFWARLDIMTNGQARQLDGRMKDYQTKIY</sequence>
<dbReference type="CDD" id="cd07344">
    <property type="entry name" value="M48_yhfN_like"/>
    <property type="match status" value="1"/>
</dbReference>
<dbReference type="PANTHER" id="PTHR30399:SF1">
    <property type="entry name" value="UTP PYROPHOSPHATASE"/>
    <property type="match status" value="1"/>
</dbReference>
<keyword evidence="3" id="KW-1185">Reference proteome</keyword>
<dbReference type="Pfam" id="PF01863">
    <property type="entry name" value="YgjP-like"/>
    <property type="match status" value="1"/>
</dbReference>
<dbReference type="Gene3D" id="3.30.2010.10">
    <property type="entry name" value="Metalloproteases ('zincins'), catalytic domain"/>
    <property type="match status" value="1"/>
</dbReference>
<reference evidence="2 3" key="1">
    <citation type="journal article" date="2015" name="Int. J. Syst. Evol. Microbiol.">
        <title>Carboxylicivirga linearis sp. nov., isolated from a sea cucumber culture pond.</title>
        <authorList>
            <person name="Wang F.Q."/>
            <person name="Zhou Y.X."/>
            <person name="Lin X.Z."/>
            <person name="Chen G.J."/>
            <person name="Du Z.J."/>
        </authorList>
    </citation>
    <scope>NUCLEOTIDE SEQUENCE [LARGE SCALE GENOMIC DNA]</scope>
    <source>
        <strain evidence="2 3">FB218</strain>
    </source>
</reference>
<accession>A0ABS5JU16</accession>
<gene>
    <name evidence="2" type="ORF">KEM10_08810</name>
</gene>
<dbReference type="PANTHER" id="PTHR30399">
    <property type="entry name" value="UNCHARACTERIZED PROTEIN YGJP"/>
    <property type="match status" value="1"/>
</dbReference>